<feature type="domain" description="Phosphoribosyltransferase" evidence="1">
    <location>
        <begin position="13"/>
        <end position="180"/>
    </location>
</feature>
<dbReference type="AlphaFoldDB" id="A0A1H9ZA69"/>
<name>A0A1H9ZA69_9GAMM</name>
<protein>
    <submittedName>
        <fullName evidence="2">Predicted phosphoribosyltransferase</fullName>
    </submittedName>
</protein>
<dbReference type="RefSeq" id="WP_091848646.1">
    <property type="nucleotide sequence ID" value="NZ_FOHZ01000001.1"/>
</dbReference>
<dbReference type="GO" id="GO:0016757">
    <property type="term" value="F:glycosyltransferase activity"/>
    <property type="evidence" value="ECO:0007669"/>
    <property type="project" value="UniProtKB-KW"/>
</dbReference>
<dbReference type="InterPro" id="IPR000836">
    <property type="entry name" value="PRTase_dom"/>
</dbReference>
<sequence length="225" mass="24457">MAGSSFRDRVEAGQALAQKLRESSIPPDAVVLGLPRGGVPVAWEIARELGLELDIINLRKLGLPGQPELAMGAIAEDGTRYLNTLLVDQLHIPQEAIERVEAEEKAVMAVRTRLFRDVRPQADVTGRTVILVDDGVATGATMKLAVQVLRKRGADWIIVAVPVGPPGTIERFSEVADQCVCLLEPPRFSSVGLWYLDFNQVSEDEVIQALKASMADLRGRNPEGT</sequence>
<gene>
    <name evidence="2" type="ORF">SAMN04487962_101536</name>
</gene>
<reference evidence="3" key="1">
    <citation type="submission" date="2016-10" db="EMBL/GenBank/DDBJ databases">
        <authorList>
            <person name="Varghese N."/>
            <person name="Submissions S."/>
        </authorList>
    </citation>
    <scope>NUCLEOTIDE SEQUENCE [LARGE SCALE GENOMIC DNA]</scope>
    <source>
        <strain evidence="3">CGMCC 1.6489</strain>
    </source>
</reference>
<keyword evidence="3" id="KW-1185">Reference proteome</keyword>
<accession>A0A1H9ZA69</accession>
<evidence type="ECO:0000313" key="3">
    <source>
        <dbReference type="Proteomes" id="UP000198762"/>
    </source>
</evidence>
<dbReference type="SUPFAM" id="SSF53271">
    <property type="entry name" value="PRTase-like"/>
    <property type="match status" value="1"/>
</dbReference>
<evidence type="ECO:0000259" key="1">
    <source>
        <dbReference type="Pfam" id="PF00156"/>
    </source>
</evidence>
<dbReference type="CDD" id="cd06223">
    <property type="entry name" value="PRTases_typeI"/>
    <property type="match status" value="1"/>
</dbReference>
<dbReference type="Proteomes" id="UP000198762">
    <property type="component" value="Unassembled WGS sequence"/>
</dbReference>
<evidence type="ECO:0000313" key="2">
    <source>
        <dbReference type="EMBL" id="SES78454.1"/>
    </source>
</evidence>
<dbReference type="STRING" id="430453.SAMN04487962_101536"/>
<dbReference type="OrthoDB" id="9810066at2"/>
<dbReference type="Gene3D" id="3.40.50.2020">
    <property type="match status" value="1"/>
</dbReference>
<organism evidence="2 3">
    <name type="scientific">Marinobacter segnicrescens</name>
    <dbReference type="NCBI Taxonomy" id="430453"/>
    <lineage>
        <taxon>Bacteria</taxon>
        <taxon>Pseudomonadati</taxon>
        <taxon>Pseudomonadota</taxon>
        <taxon>Gammaproteobacteria</taxon>
        <taxon>Pseudomonadales</taxon>
        <taxon>Marinobacteraceae</taxon>
        <taxon>Marinobacter</taxon>
    </lineage>
</organism>
<dbReference type="Pfam" id="PF00156">
    <property type="entry name" value="Pribosyltran"/>
    <property type="match status" value="1"/>
</dbReference>
<keyword evidence="2" id="KW-0328">Glycosyltransferase</keyword>
<dbReference type="Gene3D" id="3.30.1310.20">
    <property type="entry name" value="PRTase-like"/>
    <property type="match status" value="1"/>
</dbReference>
<dbReference type="EMBL" id="FOHZ01000001">
    <property type="protein sequence ID" value="SES78454.1"/>
    <property type="molecule type" value="Genomic_DNA"/>
</dbReference>
<dbReference type="InterPro" id="IPR029057">
    <property type="entry name" value="PRTase-like"/>
</dbReference>
<keyword evidence="2" id="KW-0808">Transferase</keyword>
<proteinExistence type="predicted"/>